<dbReference type="Proteomes" id="UP000039865">
    <property type="component" value="Unassembled WGS sequence"/>
</dbReference>
<feature type="transmembrane region" description="Helical" evidence="2">
    <location>
        <begin position="644"/>
        <end position="666"/>
    </location>
</feature>
<sequence>MDNQFTFEYDFPIFQRIFVEVRNNYDNIYMQEIKGLNMTLNMTLSGDTLFNQKYIQLQRTNDFQRKLNLIISCFQLVSRSSQAKQTLYSQLLEQVVLLYRQVNSQDRDKYCLIDLQCIQMNFNLLQIAFQLINVVNPNDIRLNRDELLDIVAFALQNPQIIDVDVHQNIGYQIDKILELMGLNQTISLNKDQQAKFNLIKRRLIETKIHLSLPSQRIQIQYGLTEFKDNNHQIYLPYSNNKRILAQINLVNQSDNLPKAIYLVERILSLDFQDAKVKQKKIERMYKSKGNQILSSQTTDSFGGSEKKDEKKITLLGQLRIFTFLNNSFLSLFSYQHHVQLVLRSQSFFGIIFSYAAVTGIFFVLRSQANDFRIFNDENIDGFLIAIIAIILLHFPQNQIISYTYGLEQELKENQKAKQREISQDGKDSMKVLMKRKDENSFEATFIQEAKQRSHTDQKGIDTENPLKSRNKMHQKKRSSTTFDLKDVEQQKSGTLCISKEFEESMGLPHIQMNQDFKNHNVQTDNNNPITQYFKDDIHSISLNDMSSFSDRIPQLSSQKRYAQDQSLRFKDSGQKIEEQKQEEGSNNNSIIHEIDIKMEIDETIDKNENKKSTTANISSIKSKDHYLMKLENQQQISKKVRNQCFLLFLLNAAGLLAILIICAFMYPIDLFAFVLSLIFQALINLLVVLIIGTKIIRKWNSEVIDQNNPNTDKFGRFYLTAIRYQITYKKIMEIIKQS</sequence>
<name>A0A078ANF4_STYLE</name>
<evidence type="ECO:0000256" key="1">
    <source>
        <dbReference type="SAM" id="MobiDB-lite"/>
    </source>
</evidence>
<protein>
    <recommendedName>
        <fullName evidence="5">Transmembrane protein</fullName>
    </recommendedName>
</protein>
<dbReference type="InParanoid" id="A0A078ANF4"/>
<feature type="compositionally biased region" description="Basic residues" evidence="1">
    <location>
        <begin position="468"/>
        <end position="478"/>
    </location>
</feature>
<accession>A0A078ANF4</accession>
<feature type="compositionally biased region" description="Basic and acidic residues" evidence="1">
    <location>
        <begin position="451"/>
        <end position="466"/>
    </location>
</feature>
<evidence type="ECO:0000313" key="3">
    <source>
        <dbReference type="EMBL" id="CDW83441.1"/>
    </source>
</evidence>
<gene>
    <name evidence="3" type="primary">Contig15.g20</name>
    <name evidence="3" type="ORF">STYLEM_12487</name>
</gene>
<keyword evidence="2" id="KW-0472">Membrane</keyword>
<reference evidence="3 4" key="1">
    <citation type="submission" date="2014-06" db="EMBL/GenBank/DDBJ databases">
        <authorList>
            <person name="Swart Estienne"/>
        </authorList>
    </citation>
    <scope>NUCLEOTIDE SEQUENCE [LARGE SCALE GENOMIC DNA]</scope>
    <source>
        <strain evidence="3 4">130c</strain>
    </source>
</reference>
<proteinExistence type="predicted"/>
<evidence type="ECO:0000256" key="2">
    <source>
        <dbReference type="SAM" id="Phobius"/>
    </source>
</evidence>
<keyword evidence="2" id="KW-1133">Transmembrane helix</keyword>
<dbReference type="EMBL" id="CCKQ01011854">
    <property type="protein sequence ID" value="CDW83441.1"/>
    <property type="molecule type" value="Genomic_DNA"/>
</dbReference>
<keyword evidence="2" id="KW-0812">Transmembrane</keyword>
<evidence type="ECO:0000313" key="4">
    <source>
        <dbReference type="Proteomes" id="UP000039865"/>
    </source>
</evidence>
<organism evidence="3 4">
    <name type="scientific">Stylonychia lemnae</name>
    <name type="common">Ciliate</name>
    <dbReference type="NCBI Taxonomy" id="5949"/>
    <lineage>
        <taxon>Eukaryota</taxon>
        <taxon>Sar</taxon>
        <taxon>Alveolata</taxon>
        <taxon>Ciliophora</taxon>
        <taxon>Intramacronucleata</taxon>
        <taxon>Spirotrichea</taxon>
        <taxon>Stichotrichia</taxon>
        <taxon>Sporadotrichida</taxon>
        <taxon>Oxytrichidae</taxon>
        <taxon>Stylonychinae</taxon>
        <taxon>Stylonychia</taxon>
    </lineage>
</organism>
<feature type="transmembrane region" description="Helical" evidence="2">
    <location>
        <begin position="346"/>
        <end position="366"/>
    </location>
</feature>
<feature type="transmembrane region" description="Helical" evidence="2">
    <location>
        <begin position="672"/>
        <end position="691"/>
    </location>
</feature>
<feature type="region of interest" description="Disordered" evidence="1">
    <location>
        <begin position="451"/>
        <end position="481"/>
    </location>
</feature>
<keyword evidence="4" id="KW-1185">Reference proteome</keyword>
<evidence type="ECO:0008006" key="5">
    <source>
        <dbReference type="Google" id="ProtNLM"/>
    </source>
</evidence>
<dbReference type="AlphaFoldDB" id="A0A078ANF4"/>